<keyword evidence="3" id="KW-1185">Reference proteome</keyword>
<proteinExistence type="inferred from homology"/>
<dbReference type="InterPro" id="IPR006175">
    <property type="entry name" value="YjgF/YER057c/UK114"/>
</dbReference>
<evidence type="ECO:0000256" key="1">
    <source>
        <dbReference type="ARBA" id="ARBA00010552"/>
    </source>
</evidence>
<dbReference type="HOGENOM" id="CLU_100715_7_1_6"/>
<evidence type="ECO:0000313" key="3">
    <source>
        <dbReference type="Proteomes" id="UP000017640"/>
    </source>
</evidence>
<dbReference type="InterPro" id="IPR006056">
    <property type="entry name" value="RidA"/>
</dbReference>
<organism evidence="2 3">
    <name type="scientific">Spiribacter curvatus</name>
    <dbReference type="NCBI Taxonomy" id="1335757"/>
    <lineage>
        <taxon>Bacteria</taxon>
        <taxon>Pseudomonadati</taxon>
        <taxon>Pseudomonadota</taxon>
        <taxon>Gammaproteobacteria</taxon>
        <taxon>Chromatiales</taxon>
        <taxon>Ectothiorhodospiraceae</taxon>
        <taxon>Spiribacter</taxon>
    </lineage>
</organism>
<dbReference type="FunFam" id="3.30.1330.40:FF:000001">
    <property type="entry name" value="L-PSP family endoribonuclease"/>
    <property type="match status" value="1"/>
</dbReference>
<dbReference type="PANTHER" id="PTHR11803:SF39">
    <property type="entry name" value="2-IMINOBUTANOATE_2-IMINOPROPANOATE DEAMINASE"/>
    <property type="match status" value="1"/>
</dbReference>
<dbReference type="EMBL" id="CP005990">
    <property type="protein sequence ID" value="AGY91328.1"/>
    <property type="molecule type" value="Genomic_DNA"/>
</dbReference>
<dbReference type="Pfam" id="PF01042">
    <property type="entry name" value="Ribonuc_L-PSP"/>
    <property type="match status" value="1"/>
</dbReference>
<protein>
    <submittedName>
        <fullName evidence="2">Uncharacterized protein</fullName>
    </submittedName>
</protein>
<reference evidence="2 3" key="1">
    <citation type="journal article" date="2013" name="BMC Genomics">
        <title>Genomes of "Spiribacter", a streamlined, successful halophilic bacterium.</title>
        <authorList>
            <person name="Lopez-Perez M."/>
            <person name="Ghai R."/>
            <person name="Leon M.J."/>
            <person name="Rodriguez-Olmos A."/>
            <person name="Copa-Patino J.L."/>
            <person name="Soliveri J."/>
            <person name="Sanchez-Porro C."/>
            <person name="Ventosa A."/>
            <person name="Rodriguez-Valera F."/>
        </authorList>
    </citation>
    <scope>NUCLEOTIDE SEQUENCE [LARGE SCALE GENOMIC DNA]</scope>
    <source>
        <strain evidence="2 3">UAH-SP71</strain>
    </source>
</reference>
<dbReference type="SUPFAM" id="SSF55298">
    <property type="entry name" value="YjgF-like"/>
    <property type="match status" value="1"/>
</dbReference>
<dbReference type="PANTHER" id="PTHR11803">
    <property type="entry name" value="2-IMINOBUTANOATE/2-IMINOPROPANOATE DEAMINASE RIDA"/>
    <property type="match status" value="1"/>
</dbReference>
<dbReference type="AlphaFoldDB" id="U5T4S3"/>
<dbReference type="InterPro" id="IPR035959">
    <property type="entry name" value="RutC-like_sf"/>
</dbReference>
<dbReference type="STRING" id="1335757.SPICUR_01545"/>
<dbReference type="NCBIfam" id="TIGR00004">
    <property type="entry name" value="Rid family detoxifying hydrolase"/>
    <property type="match status" value="1"/>
</dbReference>
<evidence type="ECO:0000313" key="2">
    <source>
        <dbReference type="EMBL" id="AGY91328.1"/>
    </source>
</evidence>
<dbReference type="RefSeq" id="WP_023365344.1">
    <property type="nucleotide sequence ID" value="NC_022664.1"/>
</dbReference>
<accession>U5T4S3</accession>
<dbReference type="KEGG" id="spiu:SPICUR_01545"/>
<sequence length="130" mass="14015">MTRRIIQTDQAPAAIGPYSQAVQVGDVVFISGQIPLDPATMALVDADIDTQTRRVFDNLRNVCVAAGGELASICKLSIFMTDLDHFASVNSIMSEYFAEPYPARAAVGVRELPKGAMVEVEAILSLAEDR</sequence>
<dbReference type="GO" id="GO:0019239">
    <property type="term" value="F:deaminase activity"/>
    <property type="evidence" value="ECO:0007669"/>
    <property type="project" value="TreeGrafter"/>
</dbReference>
<dbReference type="PATRIC" id="fig|1335757.3.peg.304"/>
<dbReference type="eggNOG" id="COG0251">
    <property type="taxonomic scope" value="Bacteria"/>
</dbReference>
<dbReference type="Proteomes" id="UP000017640">
    <property type="component" value="Chromosome"/>
</dbReference>
<dbReference type="GO" id="GO:0005829">
    <property type="term" value="C:cytosol"/>
    <property type="evidence" value="ECO:0007669"/>
    <property type="project" value="TreeGrafter"/>
</dbReference>
<dbReference type="CDD" id="cd00448">
    <property type="entry name" value="YjgF_YER057c_UK114_family"/>
    <property type="match status" value="1"/>
</dbReference>
<dbReference type="OrthoDB" id="9803101at2"/>
<dbReference type="Gene3D" id="3.30.1330.40">
    <property type="entry name" value="RutC-like"/>
    <property type="match status" value="1"/>
</dbReference>
<name>U5T4S3_9GAMM</name>
<comment type="similarity">
    <text evidence="1">Belongs to the RutC family.</text>
</comment>
<gene>
    <name evidence="2" type="ORF">SPICUR_01545</name>
</gene>